<keyword evidence="2" id="KW-1185">Reference proteome</keyword>
<accession>A0ABW8GKS1</accession>
<gene>
    <name evidence="1" type="ORF">ACIKP9_07195</name>
</gene>
<sequence length="147" mass="16874">MCRGIKLTDHSGIEKRIEFPHPKAALPIQSVEGQIKWLRWGNNLEEKEGGFFIGGWARQISLEQGKWDKLKPEPVDLVADEFLSRDPERNPHWIDIPPGHAIKGIIATHHDERRVYVITTEPPEEYAWMNDRWPLIAPIEGHSASSN</sequence>
<dbReference type="EMBL" id="JBIWXY010000001">
    <property type="protein sequence ID" value="MFJ5446010.1"/>
    <property type="molecule type" value="Genomic_DNA"/>
</dbReference>
<evidence type="ECO:0000313" key="2">
    <source>
        <dbReference type="Proteomes" id="UP001617669"/>
    </source>
</evidence>
<evidence type="ECO:0000313" key="1">
    <source>
        <dbReference type="EMBL" id="MFJ5446010.1"/>
    </source>
</evidence>
<dbReference type="Proteomes" id="UP001617669">
    <property type="component" value="Unassembled WGS sequence"/>
</dbReference>
<name>A0ABW8GKS1_9PROT</name>
<comment type="caution">
    <text evidence="1">The sequence shown here is derived from an EMBL/GenBank/DDBJ whole genome shotgun (WGS) entry which is preliminary data.</text>
</comment>
<dbReference type="RefSeq" id="WP_400881019.1">
    <property type="nucleotide sequence ID" value="NZ_JBIWXY010000001.1"/>
</dbReference>
<organism evidence="1 2">
    <name type="scientific">Methylobacillus methanolivorans</name>
    <dbReference type="NCBI Taxonomy" id="1848927"/>
    <lineage>
        <taxon>Bacteria</taxon>
        <taxon>Pseudomonadati</taxon>
        <taxon>Pseudomonadota</taxon>
        <taxon>Betaproteobacteria</taxon>
        <taxon>Nitrosomonadales</taxon>
        <taxon>Methylophilaceae</taxon>
        <taxon>Methylobacillus</taxon>
    </lineage>
</organism>
<reference evidence="1 2" key="1">
    <citation type="submission" date="2024-11" db="EMBL/GenBank/DDBJ databases">
        <authorList>
            <person name="Kaparullina E.N."/>
            <person name="Delegan Y.A."/>
            <person name="Doronina N.V."/>
        </authorList>
    </citation>
    <scope>NUCLEOTIDE SEQUENCE [LARGE SCALE GENOMIC DNA]</scope>
    <source>
        <strain evidence="1 2">7sh_L</strain>
    </source>
</reference>
<proteinExistence type="predicted"/>
<protein>
    <submittedName>
        <fullName evidence="1">Uncharacterized protein</fullName>
    </submittedName>
</protein>